<dbReference type="EMBL" id="JEMT01013162">
    <property type="protein sequence ID" value="EXX74170.1"/>
    <property type="molecule type" value="Genomic_DNA"/>
</dbReference>
<keyword evidence="1" id="KW-0175">Coiled coil</keyword>
<feature type="coiled-coil region" evidence="1">
    <location>
        <begin position="33"/>
        <end position="70"/>
    </location>
</feature>
<keyword evidence="3" id="KW-1185">Reference proteome</keyword>
<evidence type="ECO:0000313" key="2">
    <source>
        <dbReference type="EMBL" id="EXX74170.1"/>
    </source>
</evidence>
<gene>
    <name evidence="2" type="ORF">RirG_053550</name>
</gene>
<evidence type="ECO:0000256" key="1">
    <source>
        <dbReference type="SAM" id="Coils"/>
    </source>
</evidence>
<dbReference type="Proteomes" id="UP000022910">
    <property type="component" value="Unassembled WGS sequence"/>
</dbReference>
<evidence type="ECO:0000313" key="3">
    <source>
        <dbReference type="Proteomes" id="UP000022910"/>
    </source>
</evidence>
<dbReference type="AlphaFoldDB" id="A0A015K3M1"/>
<accession>A0A015K3M1</accession>
<protein>
    <submittedName>
        <fullName evidence="2">Uncharacterized protein</fullName>
    </submittedName>
</protein>
<proteinExistence type="predicted"/>
<dbReference type="HOGENOM" id="CLU_2499050_0_0_1"/>
<reference evidence="2 3" key="1">
    <citation type="submission" date="2014-02" db="EMBL/GenBank/DDBJ databases">
        <title>Single nucleus genome sequencing reveals high similarity among nuclei of an endomycorrhizal fungus.</title>
        <authorList>
            <person name="Lin K."/>
            <person name="Geurts R."/>
            <person name="Zhang Z."/>
            <person name="Limpens E."/>
            <person name="Saunders D.G."/>
            <person name="Mu D."/>
            <person name="Pang E."/>
            <person name="Cao H."/>
            <person name="Cha H."/>
            <person name="Lin T."/>
            <person name="Zhou Q."/>
            <person name="Shang Y."/>
            <person name="Li Y."/>
            <person name="Ivanov S."/>
            <person name="Sharma T."/>
            <person name="Velzen R.V."/>
            <person name="Ruijter N.D."/>
            <person name="Aanen D.K."/>
            <person name="Win J."/>
            <person name="Kamoun S."/>
            <person name="Bisseling T."/>
            <person name="Huang S."/>
        </authorList>
    </citation>
    <scope>NUCLEOTIDE SEQUENCE [LARGE SCALE GENOMIC DNA]</scope>
    <source>
        <strain evidence="3">DAOM197198w</strain>
    </source>
</reference>
<sequence>MNNVQHVININLLILVNQFLRGLIEENSIEYERIGIERDIEELVNLLEHVEKERTNCAAARRSLQNHQARYQAYTIAVSYYKNRLS</sequence>
<comment type="caution">
    <text evidence="2">The sequence shown here is derived from an EMBL/GenBank/DDBJ whole genome shotgun (WGS) entry which is preliminary data.</text>
</comment>
<name>A0A015K3M1_RHIIW</name>
<organism evidence="2 3">
    <name type="scientific">Rhizophagus irregularis (strain DAOM 197198w)</name>
    <name type="common">Glomus intraradices</name>
    <dbReference type="NCBI Taxonomy" id="1432141"/>
    <lineage>
        <taxon>Eukaryota</taxon>
        <taxon>Fungi</taxon>
        <taxon>Fungi incertae sedis</taxon>
        <taxon>Mucoromycota</taxon>
        <taxon>Glomeromycotina</taxon>
        <taxon>Glomeromycetes</taxon>
        <taxon>Glomerales</taxon>
        <taxon>Glomeraceae</taxon>
        <taxon>Rhizophagus</taxon>
    </lineage>
</organism>